<feature type="DNA-binding region" description="HMG box" evidence="2">
    <location>
        <begin position="189"/>
        <end position="261"/>
    </location>
</feature>
<protein>
    <recommendedName>
        <fullName evidence="4">HMG box domain-containing protein</fullName>
    </recommendedName>
</protein>
<dbReference type="GO" id="GO:0005634">
    <property type="term" value="C:nucleus"/>
    <property type="evidence" value="ECO:0007669"/>
    <property type="project" value="UniProtKB-UniRule"/>
</dbReference>
<dbReference type="SUPFAM" id="SSF47095">
    <property type="entry name" value="HMG-box"/>
    <property type="match status" value="2"/>
</dbReference>
<name>A0AAV4ZYA3_9AGAM</name>
<feature type="region of interest" description="Disordered" evidence="3">
    <location>
        <begin position="166"/>
        <end position="190"/>
    </location>
</feature>
<dbReference type="InterPro" id="IPR009071">
    <property type="entry name" value="HMG_box_dom"/>
</dbReference>
<feature type="region of interest" description="Disordered" evidence="3">
    <location>
        <begin position="56"/>
        <end position="85"/>
    </location>
</feature>
<evidence type="ECO:0000256" key="3">
    <source>
        <dbReference type="SAM" id="MobiDB-lite"/>
    </source>
</evidence>
<comment type="caution">
    <text evidence="5">The sequence shown here is derived from an EMBL/GenBank/DDBJ whole genome shotgun (WGS) entry which is preliminary data.</text>
</comment>
<evidence type="ECO:0000259" key="4">
    <source>
        <dbReference type="PROSITE" id="PS50118"/>
    </source>
</evidence>
<dbReference type="Gene3D" id="1.10.30.10">
    <property type="entry name" value="High mobility group box domain"/>
    <property type="match status" value="2"/>
</dbReference>
<dbReference type="GO" id="GO:0003677">
    <property type="term" value="F:DNA binding"/>
    <property type="evidence" value="ECO:0007669"/>
    <property type="project" value="UniProtKB-UniRule"/>
</dbReference>
<feature type="compositionally biased region" description="Low complexity" evidence="3">
    <location>
        <begin position="56"/>
        <end position="70"/>
    </location>
</feature>
<keyword evidence="2" id="KW-0539">Nucleus</keyword>
<gene>
    <name evidence="5" type="ORF">Clacol_001447</name>
</gene>
<sequence length="297" mass="34239">MSLRSILLRFEQGISPKIPSKIVLPESFLTLRQEKDTFFLTHPKLSSPEKGAYFRSYSTSTKGSKSSETSILTEPQRSLLQPPKPPPSVWQIYFIDWLQRLRSYSKADKKLNVAQEAKEAAIAYNKLSDDDKEILKARARLFKDQYESDLAAWKRSLTPADIEHENAFRTAQRKSGKSRRKNIPDPNAPKRPMSAYLFFLQHIRADEKMSKDIFGDVVESTCQSVLAAAKWRSMTDEEKQSYFAQADSDKLRYEGEKKIYDERTQHQSGLSLLYYSSARIATNNSEESLIETRRFKS</sequence>
<feature type="compositionally biased region" description="Basic residues" evidence="3">
    <location>
        <begin position="171"/>
        <end position="181"/>
    </location>
</feature>
<dbReference type="InterPro" id="IPR050342">
    <property type="entry name" value="HMGB"/>
</dbReference>
<dbReference type="SMART" id="SM00398">
    <property type="entry name" value="HMG"/>
    <property type="match status" value="2"/>
</dbReference>
<evidence type="ECO:0000313" key="6">
    <source>
        <dbReference type="Proteomes" id="UP001050691"/>
    </source>
</evidence>
<dbReference type="PANTHER" id="PTHR48112:SF22">
    <property type="entry name" value="MITOCHONDRIAL TRANSCRIPTION FACTOR A, ISOFORM B"/>
    <property type="match status" value="1"/>
</dbReference>
<dbReference type="PANTHER" id="PTHR48112">
    <property type="entry name" value="HIGH MOBILITY GROUP PROTEIN DSP1"/>
    <property type="match status" value="1"/>
</dbReference>
<dbReference type="AlphaFoldDB" id="A0AAV4ZYA3"/>
<accession>A0AAV4ZYA3</accession>
<evidence type="ECO:0000313" key="5">
    <source>
        <dbReference type="EMBL" id="GJJ07247.1"/>
    </source>
</evidence>
<dbReference type="Pfam" id="PF09011">
    <property type="entry name" value="HMG_box_2"/>
    <property type="match status" value="1"/>
</dbReference>
<dbReference type="PROSITE" id="PS50118">
    <property type="entry name" value="HMG_BOX_2"/>
    <property type="match status" value="2"/>
</dbReference>
<evidence type="ECO:0000256" key="2">
    <source>
        <dbReference type="PROSITE-ProRule" id="PRU00267"/>
    </source>
</evidence>
<feature type="domain" description="HMG box" evidence="4">
    <location>
        <begin position="83"/>
        <end position="154"/>
    </location>
</feature>
<keyword evidence="1 2" id="KW-0238">DNA-binding</keyword>
<keyword evidence="6" id="KW-1185">Reference proteome</keyword>
<reference evidence="5" key="1">
    <citation type="submission" date="2021-10" db="EMBL/GenBank/DDBJ databases">
        <title>De novo Genome Assembly of Clathrus columnatus (Basidiomycota, Fungi) Using Illumina and Nanopore Sequence Data.</title>
        <authorList>
            <person name="Ogiso-Tanaka E."/>
            <person name="Itagaki H."/>
            <person name="Hosoya T."/>
            <person name="Hosaka K."/>
        </authorList>
    </citation>
    <scope>NUCLEOTIDE SEQUENCE</scope>
    <source>
        <strain evidence="5">MO-923</strain>
    </source>
</reference>
<feature type="DNA-binding region" description="HMG box" evidence="2">
    <location>
        <begin position="83"/>
        <end position="154"/>
    </location>
</feature>
<organism evidence="5 6">
    <name type="scientific">Clathrus columnatus</name>
    <dbReference type="NCBI Taxonomy" id="1419009"/>
    <lineage>
        <taxon>Eukaryota</taxon>
        <taxon>Fungi</taxon>
        <taxon>Dikarya</taxon>
        <taxon>Basidiomycota</taxon>
        <taxon>Agaricomycotina</taxon>
        <taxon>Agaricomycetes</taxon>
        <taxon>Phallomycetidae</taxon>
        <taxon>Phallales</taxon>
        <taxon>Clathraceae</taxon>
        <taxon>Clathrus</taxon>
    </lineage>
</organism>
<feature type="domain" description="HMG box" evidence="4">
    <location>
        <begin position="189"/>
        <end position="261"/>
    </location>
</feature>
<dbReference type="InterPro" id="IPR036910">
    <property type="entry name" value="HMG_box_dom_sf"/>
</dbReference>
<dbReference type="EMBL" id="BPWL01000002">
    <property type="protein sequence ID" value="GJJ07247.1"/>
    <property type="molecule type" value="Genomic_DNA"/>
</dbReference>
<dbReference type="Proteomes" id="UP001050691">
    <property type="component" value="Unassembled WGS sequence"/>
</dbReference>
<proteinExistence type="predicted"/>
<evidence type="ECO:0000256" key="1">
    <source>
        <dbReference type="ARBA" id="ARBA00023125"/>
    </source>
</evidence>